<reference evidence="2" key="1">
    <citation type="submission" date="2019-03" db="EMBL/GenBank/DDBJ databases">
        <title>Complete genome sequence of enteropathogenic Citrobacter rodentium strain DBS100.</title>
        <authorList>
            <person name="Popov G."/>
            <person name="Fiebig A."/>
            <person name="Shideler S."/>
            <person name="Coombes B."/>
            <person name="Savchenko A."/>
        </authorList>
    </citation>
    <scope>NUCLEOTIDE SEQUENCE</scope>
    <source>
        <strain evidence="2">DBS100</strain>
    </source>
</reference>
<dbReference type="AlphaFoldDB" id="A0A482PT28"/>
<feature type="region of interest" description="Disordered" evidence="1">
    <location>
        <begin position="135"/>
        <end position="182"/>
    </location>
</feature>
<evidence type="ECO:0000313" key="2">
    <source>
        <dbReference type="EMBL" id="QBY30444.1"/>
    </source>
</evidence>
<accession>A0A482PT28</accession>
<sequence>MDLILKERLVVNLCAADINCGYISATPVLDNRDELIAQQCSYYRDLLAELEILLTPESVGTGLKPQDEQWRSAIELVTADILCGSISLNPILYDRAEKIRERIIFYFSNLNKFFAIEQQESVKTTVTQEVAINTSEDPQGQAMTPALTEVKMTEVNTPAMPPAKSGKGTSKPVRKKNKRKKK</sequence>
<dbReference type="OMA" id="CAADINC"/>
<gene>
    <name evidence="2" type="ORF">E2R62_17495</name>
</gene>
<dbReference type="RefSeq" id="WP_012908099.1">
    <property type="nucleotide sequence ID" value="NZ_CAJTBI010000004.1"/>
</dbReference>
<organism evidence="2">
    <name type="scientific">Citrobacter rodentium</name>
    <dbReference type="NCBI Taxonomy" id="67825"/>
    <lineage>
        <taxon>Bacteria</taxon>
        <taxon>Pseudomonadati</taxon>
        <taxon>Pseudomonadota</taxon>
        <taxon>Gammaproteobacteria</taxon>
        <taxon>Enterobacterales</taxon>
        <taxon>Enterobacteriaceae</taxon>
        <taxon>Citrobacter</taxon>
    </lineage>
</organism>
<name>A0A482PT28_CITRO</name>
<proteinExistence type="predicted"/>
<feature type="compositionally biased region" description="Basic residues" evidence="1">
    <location>
        <begin position="172"/>
        <end position="182"/>
    </location>
</feature>
<evidence type="ECO:0000256" key="1">
    <source>
        <dbReference type="SAM" id="MobiDB-lite"/>
    </source>
</evidence>
<protein>
    <submittedName>
        <fullName evidence="2">Uncharacterized protein</fullName>
    </submittedName>
</protein>
<dbReference type="EMBL" id="CP038008">
    <property type="protein sequence ID" value="QBY30444.1"/>
    <property type="molecule type" value="Genomic_DNA"/>
</dbReference>